<gene>
    <name evidence="3" type="ORF">PCHDS_000503000</name>
</gene>
<dbReference type="Proteomes" id="UP000507536">
    <property type="component" value="Unassembled WGS sequence"/>
</dbReference>
<accession>A0A1C6WD23</accession>
<sequence length="407" mass="47871">MSDEQLCKLFLYGDEFFNENYVITKKFNSKIHSYKQYCPDQKCDSNRKRIGALSTDLFIQLPDPNNDEHKEYFLMWLSDKLFKIVKDKNKKYSITLKSAYDEYLKNNIGNFKYWNLVHNIKFLEDANLRHMHELYTLLKHICNTIVDYKKNGPKHSNLSNNSVKCYNQYKSLYDTISGCKSYRHLLDTLKKIYDNFRENAIKKDNDQKNNIAKRLQELTPPDGRNSYYESKIENFDFKGPECDKLNSKTEKQQQQQLQSSSEQSEQRETTDKHNEVKEKTITEEKTKSKGQENENHQSIPTAQEPSDDLIITVSDQITEEQHSPTDVKENIPEIVSSGDIFNEYKPIVFSVIAIAIPVILAVMYKFLAPVWRKKMKKKNMKKIINLCDEKKTKKEATNAFIEKNQLE</sequence>
<evidence type="ECO:0000256" key="1">
    <source>
        <dbReference type="SAM" id="MobiDB-lite"/>
    </source>
</evidence>
<organism evidence="3">
    <name type="scientific">Plasmodium chabaudi adami</name>
    <dbReference type="NCBI Taxonomy" id="5826"/>
    <lineage>
        <taxon>Eukaryota</taxon>
        <taxon>Sar</taxon>
        <taxon>Alveolata</taxon>
        <taxon>Apicomplexa</taxon>
        <taxon>Aconoidasida</taxon>
        <taxon>Haemosporida</taxon>
        <taxon>Plasmodiidae</taxon>
        <taxon>Plasmodium</taxon>
        <taxon>Plasmodium (Vinckeia)</taxon>
    </lineage>
</organism>
<dbReference type="EMBL" id="FMIN01000097">
    <property type="protein sequence ID" value="SCL84934.1"/>
    <property type="molecule type" value="Genomic_DNA"/>
</dbReference>
<feature type="compositionally biased region" description="Low complexity" evidence="1">
    <location>
        <begin position="252"/>
        <end position="263"/>
    </location>
</feature>
<feature type="region of interest" description="Disordered" evidence="1">
    <location>
        <begin position="239"/>
        <end position="307"/>
    </location>
</feature>
<feature type="compositionally biased region" description="Basic and acidic residues" evidence="1">
    <location>
        <begin position="239"/>
        <end position="251"/>
    </location>
</feature>
<reference evidence="3" key="1">
    <citation type="submission" date="2016-08" db="EMBL/GenBank/DDBJ databases">
        <authorList>
            <consortium name="Pathogen Informatics"/>
        </authorList>
    </citation>
    <scope>NUCLEOTIDE SEQUENCE</scope>
    <source>
        <strain evidence="3">DS</strain>
    </source>
</reference>
<dbReference type="AlphaFoldDB" id="A0A1C6WD23"/>
<keyword evidence="2" id="KW-0812">Transmembrane</keyword>
<dbReference type="Pfam" id="PF06022">
    <property type="entry name" value="Cir_Bir_Yir"/>
    <property type="match status" value="1"/>
</dbReference>
<keyword evidence="2" id="KW-0472">Membrane</keyword>
<name>A0A1C6WD23_PLACE</name>
<evidence type="ECO:0000313" key="3">
    <source>
        <dbReference type="EMBL" id="SCL84934.1"/>
    </source>
</evidence>
<dbReference type="InterPro" id="IPR006477">
    <property type="entry name" value="Yir_bir_cir"/>
</dbReference>
<proteinExistence type="predicted"/>
<protein>
    <submittedName>
        <fullName evidence="3">Plasmodium variant antigen protein Cir/Yir/Bir, putative</fullName>
    </submittedName>
</protein>
<feature type="transmembrane region" description="Helical" evidence="2">
    <location>
        <begin position="347"/>
        <end position="371"/>
    </location>
</feature>
<evidence type="ECO:0000256" key="2">
    <source>
        <dbReference type="SAM" id="Phobius"/>
    </source>
</evidence>
<keyword evidence="2" id="KW-1133">Transmembrane helix</keyword>
<feature type="compositionally biased region" description="Basic and acidic residues" evidence="1">
    <location>
        <begin position="264"/>
        <end position="295"/>
    </location>
</feature>